<sequence>MTMTNIEDDIKLAWFLPIKSAFYATSENVGDDNVIHQGNAAVSFLKNTLQKGVWSTHFFFERMMNFDEDDDDDEDDNEDINDKVDKEGVVNTTNSTGLLVDTNVTRFFFEPTMNFDYADDNNEDANEDANEDTDDKVDQEGVVNTNNSTVLLVDTNDCNNTFNGESLHSSLTGGRIQLEMEKTRK</sequence>
<accession>A0A7S2UH21</accession>
<proteinExistence type="predicted"/>
<protein>
    <submittedName>
        <fullName evidence="2">Uncharacterized protein</fullName>
    </submittedName>
</protein>
<reference evidence="2" key="1">
    <citation type="submission" date="2021-01" db="EMBL/GenBank/DDBJ databases">
        <authorList>
            <person name="Corre E."/>
            <person name="Pelletier E."/>
            <person name="Niang G."/>
            <person name="Scheremetjew M."/>
            <person name="Finn R."/>
            <person name="Kale V."/>
            <person name="Holt S."/>
            <person name="Cochrane G."/>
            <person name="Meng A."/>
            <person name="Brown T."/>
            <person name="Cohen L."/>
        </authorList>
    </citation>
    <scope>NUCLEOTIDE SEQUENCE</scope>
    <source>
        <strain evidence="2">CCMP2084</strain>
    </source>
</reference>
<gene>
    <name evidence="2" type="ORF">ASEP1449_LOCUS11591</name>
</gene>
<evidence type="ECO:0000313" key="2">
    <source>
        <dbReference type="EMBL" id="CAD9819758.1"/>
    </source>
</evidence>
<evidence type="ECO:0000256" key="1">
    <source>
        <dbReference type="SAM" id="MobiDB-lite"/>
    </source>
</evidence>
<dbReference type="AlphaFoldDB" id="A0A7S2UH21"/>
<dbReference type="EMBL" id="HBHQ01017325">
    <property type="protein sequence ID" value="CAD9819758.1"/>
    <property type="molecule type" value="Transcribed_RNA"/>
</dbReference>
<feature type="compositionally biased region" description="Acidic residues" evidence="1">
    <location>
        <begin position="118"/>
        <end position="137"/>
    </location>
</feature>
<name>A0A7S2UH21_9STRA</name>
<feature type="region of interest" description="Disordered" evidence="1">
    <location>
        <begin position="118"/>
        <end position="141"/>
    </location>
</feature>
<organism evidence="2">
    <name type="scientific">Attheya septentrionalis</name>
    <dbReference type="NCBI Taxonomy" id="420275"/>
    <lineage>
        <taxon>Eukaryota</taxon>
        <taxon>Sar</taxon>
        <taxon>Stramenopiles</taxon>
        <taxon>Ochrophyta</taxon>
        <taxon>Bacillariophyta</taxon>
        <taxon>Coscinodiscophyceae</taxon>
        <taxon>Chaetocerotophycidae</taxon>
        <taxon>Chaetocerotales</taxon>
        <taxon>Attheyaceae</taxon>
        <taxon>Attheya</taxon>
    </lineage>
</organism>